<reference evidence="1" key="1">
    <citation type="submission" date="2020-11" db="EMBL/GenBank/DDBJ databases">
        <authorList>
            <person name="Whitehead M."/>
        </authorList>
    </citation>
    <scope>NUCLEOTIDE SEQUENCE</scope>
    <source>
        <strain evidence="1">EGII</strain>
    </source>
</reference>
<dbReference type="EMBL" id="CAJHJT010000034">
    <property type="protein sequence ID" value="CAD7002462.1"/>
    <property type="molecule type" value="Genomic_DNA"/>
</dbReference>
<proteinExistence type="predicted"/>
<comment type="caution">
    <text evidence="1">The sequence shown here is derived from an EMBL/GenBank/DDBJ whole genome shotgun (WGS) entry which is preliminary data.</text>
</comment>
<accession>A0A811UTG3</accession>
<evidence type="ECO:0000313" key="2">
    <source>
        <dbReference type="Proteomes" id="UP000606786"/>
    </source>
</evidence>
<evidence type="ECO:0000313" key="1">
    <source>
        <dbReference type="EMBL" id="CAD7002462.1"/>
    </source>
</evidence>
<protein>
    <submittedName>
        <fullName evidence="1">(Mediterranean fruit fly) hypothetical protein</fullName>
    </submittedName>
</protein>
<name>A0A811UTG3_CERCA</name>
<dbReference type="AlphaFoldDB" id="A0A811UTG3"/>
<gene>
    <name evidence="1" type="ORF">CCAP1982_LOCUS10951</name>
</gene>
<organism evidence="1 2">
    <name type="scientific">Ceratitis capitata</name>
    <name type="common">Mediterranean fruit fly</name>
    <name type="synonym">Tephritis capitata</name>
    <dbReference type="NCBI Taxonomy" id="7213"/>
    <lineage>
        <taxon>Eukaryota</taxon>
        <taxon>Metazoa</taxon>
        <taxon>Ecdysozoa</taxon>
        <taxon>Arthropoda</taxon>
        <taxon>Hexapoda</taxon>
        <taxon>Insecta</taxon>
        <taxon>Pterygota</taxon>
        <taxon>Neoptera</taxon>
        <taxon>Endopterygota</taxon>
        <taxon>Diptera</taxon>
        <taxon>Brachycera</taxon>
        <taxon>Muscomorpha</taxon>
        <taxon>Tephritoidea</taxon>
        <taxon>Tephritidae</taxon>
        <taxon>Ceratitis</taxon>
        <taxon>Ceratitis</taxon>
    </lineage>
</organism>
<sequence length="114" mass="13110">MKTIVSQWRENSLPTSEPCVRPQVKWKARHICRQKKKEAKVRECEQLKKLAVVVIVTAKIFPIILFRECCGSDSSWPDKDPTVSGTIEFWSPLATGMPYRGTIFESVTNRGRSW</sequence>
<dbReference type="Proteomes" id="UP000606786">
    <property type="component" value="Unassembled WGS sequence"/>
</dbReference>
<keyword evidence="2" id="KW-1185">Reference proteome</keyword>